<keyword evidence="3" id="KW-1185">Reference proteome</keyword>
<dbReference type="SUPFAM" id="SSF47473">
    <property type="entry name" value="EF-hand"/>
    <property type="match status" value="1"/>
</dbReference>
<evidence type="ECO:0000313" key="2">
    <source>
        <dbReference type="EMBL" id="CAG5104979.1"/>
    </source>
</evidence>
<dbReference type="Gene3D" id="1.10.238.10">
    <property type="entry name" value="EF-hand"/>
    <property type="match status" value="1"/>
</dbReference>
<dbReference type="InterPro" id="IPR011992">
    <property type="entry name" value="EF-hand-dom_pair"/>
</dbReference>
<gene>
    <name evidence="2" type="ORF">OKIOD_LOCUS10490</name>
</gene>
<feature type="region of interest" description="Disordered" evidence="1">
    <location>
        <begin position="53"/>
        <end position="79"/>
    </location>
</feature>
<evidence type="ECO:0000313" key="3">
    <source>
        <dbReference type="Proteomes" id="UP001158576"/>
    </source>
</evidence>
<feature type="compositionally biased region" description="Acidic residues" evidence="1">
    <location>
        <begin position="53"/>
        <end position="63"/>
    </location>
</feature>
<evidence type="ECO:0000256" key="1">
    <source>
        <dbReference type="SAM" id="MobiDB-lite"/>
    </source>
</evidence>
<protein>
    <submittedName>
        <fullName evidence="2">Oidioi.mRNA.OKI2018_I69.chr1.g1725.t1.cds</fullName>
    </submittedName>
</protein>
<name>A0ABN7STU6_OIKDI</name>
<accession>A0ABN7STU6</accession>
<organism evidence="2 3">
    <name type="scientific">Oikopleura dioica</name>
    <name type="common">Tunicate</name>
    <dbReference type="NCBI Taxonomy" id="34765"/>
    <lineage>
        <taxon>Eukaryota</taxon>
        <taxon>Metazoa</taxon>
        <taxon>Chordata</taxon>
        <taxon>Tunicata</taxon>
        <taxon>Appendicularia</taxon>
        <taxon>Copelata</taxon>
        <taxon>Oikopleuridae</taxon>
        <taxon>Oikopleura</taxon>
    </lineage>
</organism>
<dbReference type="Proteomes" id="UP001158576">
    <property type="component" value="Chromosome 1"/>
</dbReference>
<sequence length="185" mass="21003">MSGEIEEQALNVFKDYAKCDLIPYESVGDALRQTTIVATDTLINSFLNKIHGDDEEKDIDPETETSVKDESAPSEGISSTSVDKAYNAKGITFEEFMELILFTADKQPTEEQLYAALKPLEEPKVYESGEIGYLIKGENLREFLQDFGDFLTDEDIKDFMDEFDTMKQDEFYIDDLVMALMNPDV</sequence>
<dbReference type="EMBL" id="OU015566">
    <property type="protein sequence ID" value="CAG5104979.1"/>
    <property type="molecule type" value="Genomic_DNA"/>
</dbReference>
<reference evidence="2 3" key="1">
    <citation type="submission" date="2021-04" db="EMBL/GenBank/DDBJ databases">
        <authorList>
            <person name="Bliznina A."/>
        </authorList>
    </citation>
    <scope>NUCLEOTIDE SEQUENCE [LARGE SCALE GENOMIC DNA]</scope>
</reference>
<proteinExistence type="predicted"/>